<dbReference type="OrthoDB" id="645138at2"/>
<dbReference type="AlphaFoldDB" id="A0A1I5Y7F3"/>
<dbReference type="RefSeq" id="WP_090660800.1">
    <property type="nucleotide sequence ID" value="NZ_FOXQ01000011.1"/>
</dbReference>
<dbReference type="STRING" id="1465490.SAMN05444277_1111"/>
<proteinExistence type="predicted"/>
<sequence length="249" mass="26237">MAKLKGIIKIEGTLDELTFYKTQDGHLVKTKSGVSGDRIANDPTFQRTRENGSEFGAAASAGKLLRDTVRTLMLSASDNRITARVTQLMTIIKNYDTTSARGERTVGVGIAAAGATDELKNFDFNINAIISSIFYKPYSVDTATGVISITGLVPINDIAAPTGATHVTLRGAWAKVDFAGGTSSVEYTNAVNLPIDGTSGNVTLTPAAVPAGTGTSVFLFAVEFFQEVNGVQYTLKNGAYNALSIVEVA</sequence>
<gene>
    <name evidence="1" type="ORF">SAMN05444277_1111</name>
</gene>
<keyword evidence="2" id="KW-1185">Reference proteome</keyword>
<evidence type="ECO:0000313" key="2">
    <source>
        <dbReference type="Proteomes" id="UP000199031"/>
    </source>
</evidence>
<accession>A0A1I5Y7F3</accession>
<name>A0A1I5Y7F3_9BACT</name>
<reference evidence="1 2" key="1">
    <citation type="submission" date="2016-10" db="EMBL/GenBank/DDBJ databases">
        <authorList>
            <person name="de Groot N.N."/>
        </authorList>
    </citation>
    <scope>NUCLEOTIDE SEQUENCE [LARGE SCALE GENOMIC DNA]</scope>
    <source>
        <strain evidence="1 2">DSM 28286</strain>
    </source>
</reference>
<dbReference type="EMBL" id="FOXQ01000011">
    <property type="protein sequence ID" value="SFQ40093.1"/>
    <property type="molecule type" value="Genomic_DNA"/>
</dbReference>
<dbReference type="Proteomes" id="UP000199031">
    <property type="component" value="Unassembled WGS sequence"/>
</dbReference>
<evidence type="ECO:0000313" key="1">
    <source>
        <dbReference type="EMBL" id="SFQ40093.1"/>
    </source>
</evidence>
<organism evidence="1 2">
    <name type="scientific">Parafilimonas terrae</name>
    <dbReference type="NCBI Taxonomy" id="1465490"/>
    <lineage>
        <taxon>Bacteria</taxon>
        <taxon>Pseudomonadati</taxon>
        <taxon>Bacteroidota</taxon>
        <taxon>Chitinophagia</taxon>
        <taxon>Chitinophagales</taxon>
        <taxon>Chitinophagaceae</taxon>
        <taxon>Parafilimonas</taxon>
    </lineage>
</organism>
<protein>
    <submittedName>
        <fullName evidence="1">Uncharacterized protein</fullName>
    </submittedName>
</protein>